<organism evidence="1">
    <name type="scientific">marine sediment metagenome</name>
    <dbReference type="NCBI Taxonomy" id="412755"/>
    <lineage>
        <taxon>unclassified sequences</taxon>
        <taxon>metagenomes</taxon>
        <taxon>ecological metagenomes</taxon>
    </lineage>
</organism>
<proteinExistence type="predicted"/>
<evidence type="ECO:0000313" key="1">
    <source>
        <dbReference type="EMBL" id="KKN49344.1"/>
    </source>
</evidence>
<protein>
    <submittedName>
        <fullName evidence="1">Uncharacterized protein</fullName>
    </submittedName>
</protein>
<comment type="caution">
    <text evidence="1">The sequence shown here is derived from an EMBL/GenBank/DDBJ whole genome shotgun (WGS) entry which is preliminary data.</text>
</comment>
<gene>
    <name evidence="1" type="ORF">LCGC14_0643750</name>
</gene>
<sequence>MNKEELDKIYDDRLEELYQLAVKEKEPATAMVILDKIRVMKLHLMKPAKEPNDTSV</sequence>
<reference evidence="1" key="1">
    <citation type="journal article" date="2015" name="Nature">
        <title>Complex archaea that bridge the gap between prokaryotes and eukaryotes.</title>
        <authorList>
            <person name="Spang A."/>
            <person name="Saw J.H."/>
            <person name="Jorgensen S.L."/>
            <person name="Zaremba-Niedzwiedzka K."/>
            <person name="Martijn J."/>
            <person name="Lind A.E."/>
            <person name="van Eijk R."/>
            <person name="Schleper C."/>
            <person name="Guy L."/>
            <person name="Ettema T.J."/>
        </authorList>
    </citation>
    <scope>NUCLEOTIDE SEQUENCE</scope>
</reference>
<dbReference type="AlphaFoldDB" id="A0A0F9R3J8"/>
<dbReference type="EMBL" id="LAZR01001172">
    <property type="protein sequence ID" value="KKN49344.1"/>
    <property type="molecule type" value="Genomic_DNA"/>
</dbReference>
<accession>A0A0F9R3J8</accession>
<name>A0A0F9R3J8_9ZZZZ</name>